<protein>
    <submittedName>
        <fullName evidence="5">Zinc finger C3H1 domain-containing protein-like isoform X1</fullName>
    </submittedName>
    <submittedName>
        <fullName evidence="6">Zinc finger C3H1 domain-containing protein-like isoform X2</fullName>
    </submittedName>
</protein>
<feature type="compositionally biased region" description="Basic and acidic residues" evidence="2">
    <location>
        <begin position="521"/>
        <end position="544"/>
    </location>
</feature>
<dbReference type="PANTHER" id="PTHR21563">
    <property type="entry name" value="ZINC FINGER C3H1 DOMAIN-CONTAINING PROTEIN"/>
    <property type="match status" value="1"/>
</dbReference>
<feature type="compositionally biased region" description="Acidic residues" evidence="2">
    <location>
        <begin position="1"/>
        <end position="19"/>
    </location>
</feature>
<feature type="region of interest" description="Disordered" evidence="2">
    <location>
        <begin position="521"/>
        <end position="587"/>
    </location>
</feature>
<evidence type="ECO:0000256" key="1">
    <source>
        <dbReference type="SAM" id="Coils"/>
    </source>
</evidence>
<dbReference type="SMART" id="SM00386">
    <property type="entry name" value="HAT"/>
    <property type="match status" value="4"/>
</dbReference>
<evidence type="ECO:0000313" key="4">
    <source>
        <dbReference type="Proteomes" id="UP000694941"/>
    </source>
</evidence>
<accession>A0ABM1SSJ3</accession>
<dbReference type="Proteomes" id="UP000694941">
    <property type="component" value="Unplaced"/>
</dbReference>
<proteinExistence type="predicted"/>
<dbReference type="GeneID" id="106463407"/>
<evidence type="ECO:0000256" key="2">
    <source>
        <dbReference type="SAM" id="MobiDB-lite"/>
    </source>
</evidence>
<name>A0ABM1SSJ3_LIMPO</name>
<feature type="region of interest" description="Disordered" evidence="2">
    <location>
        <begin position="394"/>
        <end position="499"/>
    </location>
</feature>
<feature type="compositionally biased region" description="Pro residues" evidence="2">
    <location>
        <begin position="556"/>
        <end position="579"/>
    </location>
</feature>
<dbReference type="PANTHER" id="PTHR21563:SF3">
    <property type="entry name" value="ZINC FINGER C3H1 DOMAIN-CONTAINING PROTEIN"/>
    <property type="match status" value="1"/>
</dbReference>
<evidence type="ECO:0000313" key="5">
    <source>
        <dbReference type="RefSeq" id="XP_022246598.1"/>
    </source>
</evidence>
<feature type="compositionally biased region" description="Basic and acidic residues" evidence="2">
    <location>
        <begin position="444"/>
        <end position="463"/>
    </location>
</feature>
<keyword evidence="4" id="KW-1185">Reference proteome</keyword>
<dbReference type="InterPro" id="IPR011990">
    <property type="entry name" value="TPR-like_helical_dom_sf"/>
</dbReference>
<feature type="region of interest" description="Disordered" evidence="2">
    <location>
        <begin position="1567"/>
        <end position="1596"/>
    </location>
</feature>
<dbReference type="InterPro" id="IPR039278">
    <property type="entry name" value="Red1"/>
</dbReference>
<feature type="coiled-coil region" evidence="1">
    <location>
        <begin position="860"/>
        <end position="901"/>
    </location>
</feature>
<reference evidence="5 6" key="1">
    <citation type="submission" date="2025-05" db="UniProtKB">
        <authorList>
            <consortium name="RefSeq"/>
        </authorList>
    </citation>
    <scope>IDENTIFICATION</scope>
    <source>
        <tissue evidence="5 6">Muscle</tissue>
    </source>
</reference>
<evidence type="ECO:0000313" key="6">
    <source>
        <dbReference type="RefSeq" id="XP_022246599.1"/>
    </source>
</evidence>
<gene>
    <name evidence="5 6" type="primary">LOC106463407</name>
</gene>
<feature type="region of interest" description="Disordered" evidence="2">
    <location>
        <begin position="975"/>
        <end position="994"/>
    </location>
</feature>
<evidence type="ECO:0000259" key="3">
    <source>
        <dbReference type="Pfam" id="PF10650"/>
    </source>
</evidence>
<dbReference type="Pfam" id="PF10650">
    <property type="entry name" value="zf-C3H1"/>
    <property type="match status" value="1"/>
</dbReference>
<dbReference type="RefSeq" id="XP_022246598.1">
    <property type="nucleotide sequence ID" value="XM_022390890.1"/>
</dbReference>
<organism evidence="4 6">
    <name type="scientific">Limulus polyphemus</name>
    <name type="common">Atlantic horseshoe crab</name>
    <dbReference type="NCBI Taxonomy" id="6850"/>
    <lineage>
        <taxon>Eukaryota</taxon>
        <taxon>Metazoa</taxon>
        <taxon>Ecdysozoa</taxon>
        <taxon>Arthropoda</taxon>
        <taxon>Chelicerata</taxon>
        <taxon>Merostomata</taxon>
        <taxon>Xiphosura</taxon>
        <taxon>Limulidae</taxon>
        <taxon>Limulus</taxon>
    </lineage>
</organism>
<feature type="region of interest" description="Disordered" evidence="2">
    <location>
        <begin position="1"/>
        <end position="29"/>
    </location>
</feature>
<feature type="domain" description="Putative zinc-finger" evidence="3">
    <location>
        <begin position="1237"/>
        <end position="1255"/>
    </location>
</feature>
<feature type="coiled-coil region" evidence="1">
    <location>
        <begin position="1000"/>
        <end position="1027"/>
    </location>
</feature>
<feature type="compositionally biased region" description="Basic and acidic residues" evidence="2">
    <location>
        <begin position="20"/>
        <end position="29"/>
    </location>
</feature>
<dbReference type="InterPro" id="IPR003107">
    <property type="entry name" value="HAT"/>
</dbReference>
<dbReference type="InterPro" id="IPR019607">
    <property type="entry name" value="Putative_zinc-finger_domain"/>
</dbReference>
<feature type="compositionally biased region" description="Polar residues" evidence="2">
    <location>
        <begin position="413"/>
        <end position="424"/>
    </location>
</feature>
<sequence length="2134" mass="243834">MEDNVEIEEPELEEGEITDDIPKTKDDENNQKHLMDLGLSICESECDTSNKNINNSISTVSNSNTTTSSTTSTTVSVIAPEIGVMPNGELKTKPNPRAKLVTPSIKPNASTNANSCTTCLDSTSSTTSPMVILENHIELFGKKDTDLRKAVKLKNENGKTCIKSVSSFVSITEDENVKNVSSKTSRYSDHNAYFSRKDDKPNVQHRSYTNSKTHTLNNVRSSTNSRWFEEKKHSGGKRCKDINKMGSNSLHSVSERRNHTTFNSRRRYTHQLRKDDRANEFCYSFKDKRIDHEEERKPYDLISSRISKRESSHLTKRFPVYGKNLQNDRSAKFDTSSKKQPLDEFGVSLKINLPCFPHHEHTNKGSSKETSYEDLLEQYKKIQNQLEDLRRQEEKSFLENTSNKEACSKKSDQNFSRNLSQNRQYSARVSKRRRRSYSVLKLGKRSEDKSKSYRSKELVEKKTPVCQEDEEHKTDVLFEAPVSTAAVKGDEEEDDDLESLRQIALQSYSRQITKKENFILEDKDEKHEKVEKIEDQDEKSDKHFANASQIAELSCPPLPSSPPPEPPPPPPPPTHPPPEQVEVLSGDNYEMVEMDIDSLSDDEYKACGKPSEIGTGAYLTSGGSQECSTVDTDEDDIDEVALRKQLLNTLATRKVVKETNSIKRPLDIEVEVFSSTENSNHVEKPVEKHDASELKTSVDNIDENEDSSYGLSTNVKKKYIPDLHYPVHKPLVINLADDSESDNSDVDSGCKTYKVPTTKSEIPAGLDEFLKMARMKSNVSNSDQDNNSVTVSKLSEAQQQEYRKLKAEIAKRVLTSKQDENITISTRNSLPEYHGQQQKQLIGKAHKRHELNLKFHKSVLQAEQSKLISLKKRAEEKKASLLSAEIQVKKLQERVIAAQRVVSANKRLVDRLTFQISMVERKIQSEATKVEELERFFCSNSDKDIPVTVHVSASQPVMKRRVVFTGNFNNTGIKRPRLSSLSNHTEKKINSQSTRQIYSAEELAEKKRQLQQKERELASQLMQMKLNIQNSSSSTPNSPARLGSKQRIVEEKKNSCNRKVISNVLSQHVTSKTNSNSASHSKVKIDEDENITPVQNVMDQDNKSLVSCDSVNTSPLFSENLEAQAASKQQLDKLMQSLRAKSVSAQSSFICPTFLHSYQLNRFFYPKICQDDEVRVPSQDESTDDSERLKLRSNWVHYSSPLVHMKSYRLNPHFSKHMFQECSSSTYSNHINPLTHLCRFDLLGTCNDDQCTRQHEANYKVLPQDVLLDLLCYCPSLCGVSENDSTEDGLSKLKKYVEVFCESCSDLSLEEKCEKLVKRINVELQNGPTSYVILQKRKFPPKHLNKNCSESDGTLKLNIRTTEEKLQLTKTDYDPDAVILESDSRYFKSDCKGLAGLEAAVHESPHNIQLWLKLAYHHFHNHTRKDISNLDQALNILSRGLESNQADPELWKHYLTLYAERDESKDILQLCQQALNFCPHYEVWWKYLQLAEGYHEKQGICNEILQFLLLEEQQERTDTDKSIRSHQILEVLLFQSQLNVQSGHYRNAVDFLEKTLRLDKQDQKSNFEDDLEEQVPSLRISDENRSENESSFSNSCGELFNNDSSIFIEKEPVTEKMYGVKENLSGENVMSEHDIGQCSRTSVTKVYSPLRKLMVSEDLCLAWMCYIHLIEFHSLPSFLFPVEQDAPGRLGCKDPFLIPWHHHSPLQTSYNSLLKLFKDALQSCSSQSSRKRNIQICLPLYQNLIFLELNCNRFSSAVCICQRLIQEFPTIVDLWLLLAGLYVQKSMDAETRQVFQEATSSVSYHPRLCHAAALYEISRNNKKNAKEYLYNCAKEYFIIPQEDSSLGSFCLQAEALYSELLGQPVFESQLLPQRNTDRELLEEDVGSLWLNYICLLQCQDVSSDKISELFETAIGCVNSTCTSREIWWEYFFLQVALIGKTSNKQTAVRALTKLAHRCLISVTTKFSFPHLPSKQWNNYIFHNAVVDLYCKCLGDKKEECTALDMFVRWMPANTDLLERTIQTHLFLGDLDGADVLLSHTLPSKVSSKSLWKIAIYIAIQDQNHKKVHQLYHQAVQVLPYSASLWKEFILYELSQEHVTHANQAFEECSRLGINGVQEYINSLLMSSVNEKKSD</sequence>
<dbReference type="Gene3D" id="1.25.40.10">
    <property type="entry name" value="Tetratricopeptide repeat domain"/>
    <property type="match status" value="3"/>
</dbReference>
<dbReference type="SUPFAM" id="SSF48452">
    <property type="entry name" value="TPR-like"/>
    <property type="match status" value="2"/>
</dbReference>
<dbReference type="RefSeq" id="XP_022246599.1">
    <property type="nucleotide sequence ID" value="XM_022390891.1"/>
</dbReference>
<keyword evidence="1" id="KW-0175">Coiled coil</keyword>